<comment type="caution">
    <text evidence="1">The sequence shown here is derived from an EMBL/GenBank/DDBJ whole genome shotgun (WGS) entry which is preliminary data.</text>
</comment>
<protein>
    <submittedName>
        <fullName evidence="1">Uncharacterized protein</fullName>
    </submittedName>
</protein>
<reference evidence="1 2" key="1">
    <citation type="submission" date="2018-06" db="EMBL/GenBank/DDBJ databases">
        <title>Comparative genomics reveals the genomic features of Rhizophagus irregularis, R. cerebriforme, R. diaphanum and Gigaspora rosea, and their symbiotic lifestyle signature.</title>
        <authorList>
            <person name="Morin E."/>
            <person name="San Clemente H."/>
            <person name="Chen E.C.H."/>
            <person name="De La Providencia I."/>
            <person name="Hainaut M."/>
            <person name="Kuo A."/>
            <person name="Kohler A."/>
            <person name="Murat C."/>
            <person name="Tang N."/>
            <person name="Roy S."/>
            <person name="Loubradou J."/>
            <person name="Henrissat B."/>
            <person name="Grigoriev I.V."/>
            <person name="Corradi N."/>
            <person name="Roux C."/>
            <person name="Martin F.M."/>
        </authorList>
    </citation>
    <scope>NUCLEOTIDE SEQUENCE [LARGE SCALE GENOMIC DNA]</scope>
    <source>
        <strain evidence="1 2">DAOM 227022</strain>
    </source>
</reference>
<dbReference type="EMBL" id="QKYT01000089">
    <property type="protein sequence ID" value="RIA94113.1"/>
    <property type="molecule type" value="Genomic_DNA"/>
</dbReference>
<evidence type="ECO:0000313" key="1">
    <source>
        <dbReference type="EMBL" id="RIA94113.1"/>
    </source>
</evidence>
<accession>A0A397T7D2</accession>
<dbReference type="Proteomes" id="UP000265703">
    <property type="component" value="Unassembled WGS sequence"/>
</dbReference>
<dbReference type="OrthoDB" id="2441256at2759"/>
<organism evidence="1 2">
    <name type="scientific">Glomus cerebriforme</name>
    <dbReference type="NCBI Taxonomy" id="658196"/>
    <lineage>
        <taxon>Eukaryota</taxon>
        <taxon>Fungi</taxon>
        <taxon>Fungi incertae sedis</taxon>
        <taxon>Mucoromycota</taxon>
        <taxon>Glomeromycotina</taxon>
        <taxon>Glomeromycetes</taxon>
        <taxon>Glomerales</taxon>
        <taxon>Glomeraceae</taxon>
        <taxon>Glomus</taxon>
    </lineage>
</organism>
<name>A0A397T7D2_9GLOM</name>
<evidence type="ECO:0000313" key="2">
    <source>
        <dbReference type="Proteomes" id="UP000265703"/>
    </source>
</evidence>
<proteinExistence type="predicted"/>
<dbReference type="AlphaFoldDB" id="A0A397T7D2"/>
<sequence>MSLIENEKNNYDTFEEQDKIIDYLKNVEFTLCVVIDFVKADREAINEVDGKLSRLGLHADDTTKRLECLGNWLIDIAQTGNHEIKKDILTKTFDTLLTFREVTSNHNITTATNTATNTSRDNSGTDNKNYHIHHIDVVEYSFPSLEDLAASNFGEPWSHVTVTGANEEVNPAKHLIKGNNIWKLAVIDNIDFKEKTFKFGNIYDVTHDSLHATLRMVFQVHLPFEVKNSSEPVVGLTIDTPLFGINQNINEN</sequence>
<keyword evidence="2" id="KW-1185">Reference proteome</keyword>
<gene>
    <name evidence="1" type="ORF">C1645_818489</name>
</gene>